<name>A0ABD4E3E0_9BURK</name>
<evidence type="ECO:0000313" key="5">
    <source>
        <dbReference type="Proteomes" id="UP000057910"/>
    </source>
</evidence>
<proteinExistence type="predicted"/>
<dbReference type="SUPFAM" id="SSF46894">
    <property type="entry name" value="C-terminal effector domain of the bipartite response regulators"/>
    <property type="match status" value="1"/>
</dbReference>
<dbReference type="GO" id="GO:0003677">
    <property type="term" value="F:DNA binding"/>
    <property type="evidence" value="ECO:0007669"/>
    <property type="project" value="UniProtKB-UniRule"/>
</dbReference>
<dbReference type="Pfam" id="PF00486">
    <property type="entry name" value="Trans_reg_C"/>
    <property type="match status" value="1"/>
</dbReference>
<dbReference type="Gene3D" id="3.40.50.300">
    <property type="entry name" value="P-loop containing nucleotide triphosphate hydrolases"/>
    <property type="match status" value="1"/>
</dbReference>
<dbReference type="CDD" id="cd00383">
    <property type="entry name" value="trans_reg_C"/>
    <property type="match status" value="1"/>
</dbReference>
<feature type="domain" description="OmpR/PhoB-type" evidence="3">
    <location>
        <begin position="1"/>
        <end position="94"/>
    </location>
</feature>
<dbReference type="PANTHER" id="PTHR47691">
    <property type="entry name" value="REGULATOR-RELATED"/>
    <property type="match status" value="1"/>
</dbReference>
<dbReference type="Gene3D" id="1.10.10.10">
    <property type="entry name" value="Winged helix-like DNA-binding domain superfamily/Winged helix DNA-binding domain"/>
    <property type="match status" value="1"/>
</dbReference>
<feature type="DNA-binding region" description="OmpR/PhoB-type" evidence="2">
    <location>
        <begin position="1"/>
        <end position="94"/>
    </location>
</feature>
<evidence type="ECO:0000256" key="1">
    <source>
        <dbReference type="ARBA" id="ARBA00023125"/>
    </source>
</evidence>
<organism evidence="4 5">
    <name type="scientific">Burkholderia ubonensis</name>
    <dbReference type="NCBI Taxonomy" id="101571"/>
    <lineage>
        <taxon>Bacteria</taxon>
        <taxon>Pseudomonadati</taxon>
        <taxon>Pseudomonadota</taxon>
        <taxon>Betaproteobacteria</taxon>
        <taxon>Burkholderiales</taxon>
        <taxon>Burkholderiaceae</taxon>
        <taxon>Burkholderia</taxon>
        <taxon>Burkholderia cepacia complex</taxon>
    </lineage>
</organism>
<dbReference type="EMBL" id="LPAD01000051">
    <property type="protein sequence ID" value="KVN86463.1"/>
    <property type="molecule type" value="Genomic_DNA"/>
</dbReference>
<evidence type="ECO:0000313" key="4">
    <source>
        <dbReference type="EMBL" id="KVN86463.1"/>
    </source>
</evidence>
<gene>
    <name evidence="4" type="ORF">WJ68_09960</name>
</gene>
<dbReference type="InterPro" id="IPR027417">
    <property type="entry name" value="P-loop_NTPase"/>
</dbReference>
<dbReference type="PRINTS" id="PR00364">
    <property type="entry name" value="DISEASERSIST"/>
</dbReference>
<dbReference type="SMART" id="SM00862">
    <property type="entry name" value="Trans_reg_C"/>
    <property type="match status" value="1"/>
</dbReference>
<dbReference type="InterPro" id="IPR016032">
    <property type="entry name" value="Sig_transdc_resp-reg_C-effctor"/>
</dbReference>
<dbReference type="AlphaFoldDB" id="A0ABD4E3E0"/>
<dbReference type="SUPFAM" id="SSF52540">
    <property type="entry name" value="P-loop containing nucleoside triphosphate hydrolases"/>
    <property type="match status" value="1"/>
</dbReference>
<dbReference type="PROSITE" id="PS51755">
    <property type="entry name" value="OMPR_PHOB"/>
    <property type="match status" value="1"/>
</dbReference>
<evidence type="ECO:0000256" key="2">
    <source>
        <dbReference type="PROSITE-ProRule" id="PRU01091"/>
    </source>
</evidence>
<dbReference type="RefSeq" id="WP_059851702.1">
    <property type="nucleotide sequence ID" value="NZ_LOZC01000086.1"/>
</dbReference>
<accession>A0ABD4E3E0</accession>
<keyword evidence="1 2" id="KW-0238">DNA-binding</keyword>
<dbReference type="Proteomes" id="UP000057910">
    <property type="component" value="Unassembled WGS sequence"/>
</dbReference>
<dbReference type="PANTHER" id="PTHR47691:SF3">
    <property type="entry name" value="HTH-TYPE TRANSCRIPTIONAL REGULATOR RV0890C-RELATED"/>
    <property type="match status" value="1"/>
</dbReference>
<reference evidence="4 5" key="1">
    <citation type="submission" date="2015-11" db="EMBL/GenBank/DDBJ databases">
        <title>Expanding the genomic diversity of Burkholderia species for the development of highly accurate diagnostics.</title>
        <authorList>
            <person name="Sahl J."/>
            <person name="Keim P."/>
            <person name="Wagner D."/>
        </authorList>
    </citation>
    <scope>NUCLEOTIDE SEQUENCE [LARGE SCALE GENOMIC DNA]</scope>
    <source>
        <strain evidence="4 5">MSMB1585WGS</strain>
    </source>
</reference>
<protein>
    <recommendedName>
        <fullName evidence="3">OmpR/PhoB-type domain-containing protein</fullName>
    </recommendedName>
</protein>
<evidence type="ECO:0000259" key="3">
    <source>
        <dbReference type="PROSITE" id="PS51755"/>
    </source>
</evidence>
<dbReference type="InterPro" id="IPR036388">
    <property type="entry name" value="WH-like_DNA-bd_sf"/>
</dbReference>
<comment type="caution">
    <text evidence="4">The sequence shown here is derived from an EMBL/GenBank/DDBJ whole genome shotgun (WGS) entry which is preliminary data.</text>
</comment>
<sequence>MIKIGHVSVSLAMREVYVEDRTVIIGSRAFDLLECLILSEGKTLTKGEIFDRVWPNSIVEENNIHVQISLLRKLLGIHRGAIQTIPGRGYRFVMPVDAGSNRNRGSVPPDSVRCEGGKGLPGLDRPLIGRDRLCEDVILALQDSPIVTLVGVGGVGKTQVALTVGRSIAHQTGTEVRCVSLASVHTAHCIMKTVADALGIAEVGGNLSARTLAAATQGRNLLVLLDNCEHVIESAAIVAELLVENNPDVRVLATSREPLRTRGEKVCWVRPLDTPSAGATLQEIVACDSTSLFLRELRALDASLEIDAGVLEMISTVCRRLDGVPFALELAAAHANVFGVRRLLADLDNRFHVLTNGRRTALPRQQTLKATLDWSYALLTDDEKVVLQVLSAFPGQFALDEACAVAASAIGSAIEVTDAIIRLAWKCLVMTAMDGTSRRYFLLETTRDYALRKLYESDYVGDILASVENYRQSLQKRRGSWVPMVGSIVGGMPMTNLAPSA</sequence>
<dbReference type="InterPro" id="IPR001867">
    <property type="entry name" value="OmpR/PhoB-type_DNA-bd"/>
</dbReference>